<feature type="compositionally biased region" description="Polar residues" evidence="3">
    <location>
        <begin position="683"/>
        <end position="700"/>
    </location>
</feature>
<dbReference type="HOGENOM" id="CLU_019467_1_0_1"/>
<dbReference type="EMBL" id="KB822720">
    <property type="protein sequence ID" value="ETN40222.1"/>
    <property type="molecule type" value="Genomic_DNA"/>
</dbReference>
<dbReference type="InterPro" id="IPR034862">
    <property type="entry name" value="Fungal_Mei2-like_RRM3"/>
</dbReference>
<dbReference type="STRING" id="1220924.W2RUV0"/>
<dbReference type="VEuPathDB" id="FungiDB:HMPREF1541_04498"/>
<keyword evidence="1 2" id="KW-0694">RNA-binding</keyword>
<evidence type="ECO:0000313" key="6">
    <source>
        <dbReference type="Proteomes" id="UP000030752"/>
    </source>
</evidence>
<name>W2RUV0_CYPE1</name>
<evidence type="ECO:0000313" key="5">
    <source>
        <dbReference type="EMBL" id="ETN40222.1"/>
    </source>
</evidence>
<feature type="region of interest" description="Disordered" evidence="3">
    <location>
        <begin position="1"/>
        <end position="75"/>
    </location>
</feature>
<dbReference type="AlphaFoldDB" id="W2RUV0"/>
<proteinExistence type="predicted"/>
<accession>W2RUV0</accession>
<dbReference type="GO" id="GO:0003723">
    <property type="term" value="F:RNA binding"/>
    <property type="evidence" value="ECO:0007669"/>
    <property type="project" value="UniProtKB-UniRule"/>
</dbReference>
<evidence type="ECO:0000256" key="1">
    <source>
        <dbReference type="ARBA" id="ARBA00022884"/>
    </source>
</evidence>
<feature type="region of interest" description="Disordered" evidence="3">
    <location>
        <begin position="683"/>
        <end position="709"/>
    </location>
</feature>
<organism evidence="5 6">
    <name type="scientific">Cyphellophora europaea (strain CBS 101466)</name>
    <name type="common">Phialophora europaea</name>
    <dbReference type="NCBI Taxonomy" id="1220924"/>
    <lineage>
        <taxon>Eukaryota</taxon>
        <taxon>Fungi</taxon>
        <taxon>Dikarya</taxon>
        <taxon>Ascomycota</taxon>
        <taxon>Pezizomycotina</taxon>
        <taxon>Eurotiomycetes</taxon>
        <taxon>Chaetothyriomycetidae</taxon>
        <taxon>Chaetothyriales</taxon>
        <taxon>Cyphellophoraceae</taxon>
        <taxon>Cyphellophora</taxon>
    </lineage>
</organism>
<dbReference type="InterPro" id="IPR035979">
    <property type="entry name" value="RBD_domain_sf"/>
</dbReference>
<dbReference type="InterPro" id="IPR000504">
    <property type="entry name" value="RRM_dom"/>
</dbReference>
<dbReference type="InParanoid" id="W2RUV0"/>
<dbReference type="RefSeq" id="XP_008717065.1">
    <property type="nucleotide sequence ID" value="XM_008718843.1"/>
</dbReference>
<gene>
    <name evidence="5" type="ORF">HMPREF1541_04498</name>
</gene>
<dbReference type="OrthoDB" id="417481at2759"/>
<evidence type="ECO:0000256" key="2">
    <source>
        <dbReference type="PROSITE-ProRule" id="PRU00176"/>
    </source>
</evidence>
<dbReference type="GeneID" id="19971837"/>
<dbReference type="PANTHER" id="PTHR23189">
    <property type="entry name" value="RNA RECOGNITION MOTIF-CONTAINING"/>
    <property type="match status" value="1"/>
</dbReference>
<evidence type="ECO:0000259" key="4">
    <source>
        <dbReference type="PROSITE" id="PS50102"/>
    </source>
</evidence>
<dbReference type="PROSITE" id="PS50102">
    <property type="entry name" value="RRM"/>
    <property type="match status" value="1"/>
</dbReference>
<evidence type="ECO:0000256" key="3">
    <source>
        <dbReference type="SAM" id="MobiDB-lite"/>
    </source>
</evidence>
<dbReference type="Pfam" id="PF04059">
    <property type="entry name" value="RRM_2"/>
    <property type="match status" value="1"/>
</dbReference>
<protein>
    <recommendedName>
        <fullName evidence="4">RRM domain-containing protein</fullName>
    </recommendedName>
</protein>
<feature type="domain" description="RRM" evidence="4">
    <location>
        <begin position="405"/>
        <end position="489"/>
    </location>
</feature>
<dbReference type="SUPFAM" id="SSF54928">
    <property type="entry name" value="RNA-binding domain, RBD"/>
    <property type="match status" value="1"/>
</dbReference>
<keyword evidence="6" id="KW-1185">Reference proteome</keyword>
<dbReference type="eggNOG" id="KOG4660">
    <property type="taxonomic scope" value="Eukaryota"/>
</dbReference>
<reference evidence="5 6" key="1">
    <citation type="submission" date="2013-03" db="EMBL/GenBank/DDBJ databases">
        <title>The Genome Sequence of Phialophora europaea CBS 101466.</title>
        <authorList>
            <consortium name="The Broad Institute Genomics Platform"/>
            <person name="Cuomo C."/>
            <person name="de Hoog S."/>
            <person name="Gorbushina A."/>
            <person name="Walker B."/>
            <person name="Young S.K."/>
            <person name="Zeng Q."/>
            <person name="Gargeya S."/>
            <person name="Fitzgerald M."/>
            <person name="Haas B."/>
            <person name="Abouelleil A."/>
            <person name="Allen A.W."/>
            <person name="Alvarado L."/>
            <person name="Arachchi H.M."/>
            <person name="Berlin A.M."/>
            <person name="Chapman S.B."/>
            <person name="Gainer-Dewar J."/>
            <person name="Goldberg J."/>
            <person name="Griggs A."/>
            <person name="Gujja S."/>
            <person name="Hansen M."/>
            <person name="Howarth C."/>
            <person name="Imamovic A."/>
            <person name="Ireland A."/>
            <person name="Larimer J."/>
            <person name="McCowan C."/>
            <person name="Murphy C."/>
            <person name="Pearson M."/>
            <person name="Poon T.W."/>
            <person name="Priest M."/>
            <person name="Roberts A."/>
            <person name="Saif S."/>
            <person name="Shea T."/>
            <person name="Sisk P."/>
            <person name="Sykes S."/>
            <person name="Wortman J."/>
            <person name="Nusbaum C."/>
            <person name="Birren B."/>
        </authorList>
    </citation>
    <scope>NUCLEOTIDE SEQUENCE [LARGE SCALE GENOMIC DNA]</scope>
    <source>
        <strain evidence="5 6">CBS 101466</strain>
    </source>
</reference>
<feature type="region of interest" description="Disordered" evidence="3">
    <location>
        <begin position="552"/>
        <end position="585"/>
    </location>
</feature>
<dbReference type="Proteomes" id="UP000030752">
    <property type="component" value="Unassembled WGS sequence"/>
</dbReference>
<feature type="compositionally biased region" description="Polar residues" evidence="3">
    <location>
        <begin position="7"/>
        <end position="36"/>
    </location>
</feature>
<sequence length="709" mass="78341">MGERSFLPSSSPASQDETTLSTPATHLTASVRQNGASKAPDSDSKLASAMSGLSVKTTASRSEDPFLDPTSAGVQGSKVSGLSPVATSFVPGAIPSPALTVVPRQESIAQYRTNNVAPTIGGLPTASTVRNGSFTSDASEPKRALLVKSQFSVVERAKRLIKDIGIHEATFRIVYPGMVPDQRDAPAQFVISFDIPNLAEMACRALRLNLDRASVYFYTPKAVARFCGLDDSTVSNHDGELAVTVLWDEINKPMRDQDIRERVKAALSTWFGVIKTIDVLPSYQVRRRELRVEFLNIRARDYALESGIIRQDDLELRIQPFEPDLAYNAASTSPGSSSRYSGPSLATSGQVSLTGRSILPANAPAFGTPSFDPLAHEFDGRPGRHVRADNRVDVFAIENGEDCRTTVMLRNIPNRVDCHQLKSMLDTTSFGNYDFAYLRIDFANNCNVGYAFINFRDAQSIVPFARARQGRRWTMFHSDKVAEISYATIQDRVNLIQKFRNSSVLLEHPDYRPKLFFVHPDARAGTEEPFPVPDNLQKMRRSVENAETVGLFHPSKASKPPRGHRSRYPTVQLSAPRPPHGRRRGHYAAPARATAMHIPHVVPARSRAPIYTPPPTPDAQYPGSGNVAVDTDDDVFASTSAMRRARQDGRAYYPFRRSCETSLHTSKSCQHFANKRSHRIVCSQTRTSLSRRATPSSISVRSRHSRCRA</sequence>
<dbReference type="InterPro" id="IPR007201">
    <property type="entry name" value="Mei2-like_Rrm_C"/>
</dbReference>
<dbReference type="CDD" id="cd12532">
    <property type="entry name" value="RRM3_MEI2_fungi"/>
    <property type="match status" value="1"/>
</dbReference>